<dbReference type="PANTHER" id="PTHR46797">
    <property type="entry name" value="HTH-TYPE TRANSCRIPTIONAL REGULATOR"/>
    <property type="match status" value="1"/>
</dbReference>
<dbReference type="PROSITE" id="PS50943">
    <property type="entry name" value="HTH_CROC1"/>
    <property type="match status" value="1"/>
</dbReference>
<dbReference type="OrthoDB" id="5678656at2"/>
<comment type="caution">
    <text evidence="3">The sequence shown here is derived from an EMBL/GenBank/DDBJ whole genome shotgun (WGS) entry which is preliminary data.</text>
</comment>
<dbReference type="GO" id="GO:0003677">
    <property type="term" value="F:DNA binding"/>
    <property type="evidence" value="ECO:0007669"/>
    <property type="project" value="UniProtKB-KW"/>
</dbReference>
<dbReference type="eggNOG" id="COG1813">
    <property type="taxonomic scope" value="Bacteria"/>
</dbReference>
<dbReference type="SMART" id="SM00530">
    <property type="entry name" value="HTH_XRE"/>
    <property type="match status" value="1"/>
</dbReference>
<evidence type="ECO:0000259" key="2">
    <source>
        <dbReference type="PROSITE" id="PS50943"/>
    </source>
</evidence>
<accession>A0A066UKN0</accession>
<sequence>MKTHDKIRVLREAQKITQEDLAEKLCMSASGYSKIERGETQLSIGRLQQIADILSVSVFELMPNGGGIIQTLNGAYHFNGTFNQYGDNEKQNVEKLEVQINYLKQIIEQKDKEIAIQKELLDMYRSCSSN</sequence>
<dbReference type="CDD" id="cd00093">
    <property type="entry name" value="HTH_XRE"/>
    <property type="match status" value="1"/>
</dbReference>
<dbReference type="Proteomes" id="UP000035860">
    <property type="component" value="Unassembled WGS sequence"/>
</dbReference>
<feature type="domain" description="HTH cro/C1-type" evidence="2">
    <location>
        <begin position="7"/>
        <end position="61"/>
    </location>
</feature>
<dbReference type="PANTHER" id="PTHR46797:SF1">
    <property type="entry name" value="METHYLPHOSPHONATE SYNTHASE"/>
    <property type="match status" value="1"/>
</dbReference>
<dbReference type="SUPFAM" id="SSF47413">
    <property type="entry name" value="lambda repressor-like DNA-binding domains"/>
    <property type="match status" value="1"/>
</dbReference>
<name>A0A066UKN0_9GAMM</name>
<dbReference type="AlphaFoldDB" id="A0A066UKN0"/>
<dbReference type="EMBL" id="AOMT01000026">
    <property type="protein sequence ID" value="KDN24694.1"/>
    <property type="molecule type" value="Genomic_DNA"/>
</dbReference>
<proteinExistence type="predicted"/>
<keyword evidence="1" id="KW-0238">DNA-binding</keyword>
<dbReference type="GO" id="GO:0003700">
    <property type="term" value="F:DNA-binding transcription factor activity"/>
    <property type="evidence" value="ECO:0007669"/>
    <property type="project" value="TreeGrafter"/>
</dbReference>
<evidence type="ECO:0000313" key="4">
    <source>
        <dbReference type="Proteomes" id="UP000035860"/>
    </source>
</evidence>
<dbReference type="Pfam" id="PF01381">
    <property type="entry name" value="HTH_3"/>
    <property type="match status" value="1"/>
</dbReference>
<reference evidence="3 4" key="1">
    <citation type="journal article" date="2014" name="Genome Announc.">
        <title>Draft Genome Sequence of Moraxella bovoculi Strain 237T (ATCC BAA-1259T) Isolated from a Calf with Infectious Bovine Keratoconjunctivitis.</title>
        <authorList>
            <person name="Calcutt M.J."/>
            <person name="Foecking M.F."/>
            <person name="Martin N.T."/>
            <person name="Mhlanga-Mutangadura T."/>
            <person name="Reilly T.J."/>
        </authorList>
    </citation>
    <scope>NUCLEOTIDE SEQUENCE [LARGE SCALE GENOMIC DNA]</scope>
    <source>
        <strain evidence="3 4">237</strain>
    </source>
</reference>
<dbReference type="InterPro" id="IPR010982">
    <property type="entry name" value="Lambda_DNA-bd_dom_sf"/>
</dbReference>
<evidence type="ECO:0000256" key="1">
    <source>
        <dbReference type="ARBA" id="ARBA00023125"/>
    </source>
</evidence>
<organism evidence="3 4">
    <name type="scientific">Moraxella bovoculi 237</name>
    <dbReference type="NCBI Taxonomy" id="743974"/>
    <lineage>
        <taxon>Bacteria</taxon>
        <taxon>Pseudomonadati</taxon>
        <taxon>Pseudomonadota</taxon>
        <taxon>Gammaproteobacteria</taxon>
        <taxon>Moraxellales</taxon>
        <taxon>Moraxellaceae</taxon>
        <taxon>Moraxella</taxon>
    </lineage>
</organism>
<dbReference type="InterPro" id="IPR050807">
    <property type="entry name" value="TransReg_Diox_bact_type"/>
</dbReference>
<dbReference type="GO" id="GO:0005829">
    <property type="term" value="C:cytosol"/>
    <property type="evidence" value="ECO:0007669"/>
    <property type="project" value="TreeGrafter"/>
</dbReference>
<dbReference type="InterPro" id="IPR001387">
    <property type="entry name" value="Cro/C1-type_HTH"/>
</dbReference>
<protein>
    <recommendedName>
        <fullName evidence="2">HTH cro/C1-type domain-containing protein</fullName>
    </recommendedName>
</protein>
<gene>
    <name evidence="3" type="ORF">MBO_06993</name>
</gene>
<keyword evidence="4" id="KW-1185">Reference proteome</keyword>
<dbReference type="RefSeq" id="WP_036366081.1">
    <property type="nucleotide sequence ID" value="NZ_AOMT01000026.1"/>
</dbReference>
<dbReference type="Gene3D" id="1.10.260.40">
    <property type="entry name" value="lambda repressor-like DNA-binding domains"/>
    <property type="match status" value="1"/>
</dbReference>
<evidence type="ECO:0000313" key="3">
    <source>
        <dbReference type="EMBL" id="KDN24694.1"/>
    </source>
</evidence>